<dbReference type="PANTHER" id="PTHR10332">
    <property type="entry name" value="EQUILIBRATIVE NUCLEOSIDE TRANSPORTER"/>
    <property type="match status" value="1"/>
</dbReference>
<feature type="transmembrane region" description="Helical" evidence="7">
    <location>
        <begin position="85"/>
        <end position="105"/>
    </location>
</feature>
<feature type="transmembrane region" description="Helical" evidence="7">
    <location>
        <begin position="176"/>
        <end position="197"/>
    </location>
</feature>
<name>A0A6B2L5F1_9EUKA</name>
<feature type="transmembrane region" description="Helical" evidence="7">
    <location>
        <begin position="363"/>
        <end position="387"/>
    </location>
</feature>
<evidence type="ECO:0000256" key="4">
    <source>
        <dbReference type="ARBA" id="ARBA00022692"/>
    </source>
</evidence>
<feature type="transmembrane region" description="Helical" evidence="7">
    <location>
        <begin position="399"/>
        <end position="423"/>
    </location>
</feature>
<keyword evidence="4 7" id="KW-0812">Transmembrane</keyword>
<feature type="transmembrane region" description="Helical" evidence="7">
    <location>
        <begin position="271"/>
        <end position="290"/>
    </location>
</feature>
<dbReference type="Pfam" id="PF01733">
    <property type="entry name" value="Nucleoside_tran"/>
    <property type="match status" value="1"/>
</dbReference>
<keyword evidence="6 7" id="KW-0472">Membrane</keyword>
<keyword evidence="5 7" id="KW-1133">Transmembrane helix</keyword>
<evidence type="ECO:0000256" key="5">
    <source>
        <dbReference type="ARBA" id="ARBA00022989"/>
    </source>
</evidence>
<accession>A0A6B2L5F1</accession>
<evidence type="ECO:0000313" key="8">
    <source>
        <dbReference type="EMBL" id="NDV32058.1"/>
    </source>
</evidence>
<proteinExistence type="inferred from homology"/>
<dbReference type="AlphaFoldDB" id="A0A6B2L5F1"/>
<sequence length="424" mass="47654">MLSENTESMDNVPDKYYFVYFSILWLGFGFLTPYQMFISSIDYFTVLFPTIQVQYYIAWTYCVANAISFFPVLRFGPRYTFYTRIFVSFIIFTLILISISLLIAFNSLEFWFLMILTPLVGFTDALIQPALASYSAIFPGRYMVAYQTGNGVSGIVASLIRVLTKLLIPHDIKSSSLVYFIVGLLISISCVLVNMAADSTHFVQTHLKKLNTSFVIKEEVIDPVEGTTPKSETDQVQLNQDSQSVAESNIDWRRTKEYDFVGTVKSIPGPIISVFFTYVVTLSLFPGLVSMIPSDDFLSQESWFPIFLIALYNIFDFVGKMAPTVPLLDKIPITAVYIMTILRIFFYPVMLFCVKPRLIVTPIVPILATSLLALSNGLITSLLFVYVSRTAPLQNKEDCVSSMTLFLVIGLAVGSLVGLGFSFM</sequence>
<feature type="transmembrane region" description="Helical" evidence="7">
    <location>
        <begin position="16"/>
        <end position="36"/>
    </location>
</feature>
<dbReference type="GO" id="GO:0005337">
    <property type="term" value="F:nucleoside transmembrane transporter activity"/>
    <property type="evidence" value="ECO:0007669"/>
    <property type="project" value="InterPro"/>
</dbReference>
<keyword evidence="3" id="KW-0813">Transport</keyword>
<evidence type="ECO:0000256" key="6">
    <source>
        <dbReference type="ARBA" id="ARBA00023136"/>
    </source>
</evidence>
<dbReference type="GO" id="GO:0005886">
    <property type="term" value="C:plasma membrane"/>
    <property type="evidence" value="ECO:0007669"/>
    <property type="project" value="TreeGrafter"/>
</dbReference>
<feature type="transmembrane region" description="Helical" evidence="7">
    <location>
        <begin position="56"/>
        <end position="73"/>
    </location>
</feature>
<comment type="similarity">
    <text evidence="2">Belongs to the SLC29A/ENT transporter (TC 2.A.57) family.</text>
</comment>
<protein>
    <recommendedName>
        <fullName evidence="9">Equilibrative nucleoside transporter 1</fullName>
    </recommendedName>
</protein>
<evidence type="ECO:0008006" key="9">
    <source>
        <dbReference type="Google" id="ProtNLM"/>
    </source>
</evidence>
<evidence type="ECO:0000256" key="1">
    <source>
        <dbReference type="ARBA" id="ARBA00004141"/>
    </source>
</evidence>
<feature type="transmembrane region" description="Helical" evidence="7">
    <location>
        <begin position="144"/>
        <end position="164"/>
    </location>
</feature>
<feature type="transmembrane region" description="Helical" evidence="7">
    <location>
        <begin position="302"/>
        <end position="319"/>
    </location>
</feature>
<comment type="subcellular location">
    <subcellularLocation>
        <location evidence="1">Membrane</location>
        <topology evidence="1">Multi-pass membrane protein</topology>
    </subcellularLocation>
</comment>
<feature type="transmembrane region" description="Helical" evidence="7">
    <location>
        <begin position="331"/>
        <end position="351"/>
    </location>
</feature>
<dbReference type="PANTHER" id="PTHR10332:SF10">
    <property type="entry name" value="EQUILIBRATIVE NUCLEOSIDE TRANSPORTER 4"/>
    <property type="match status" value="1"/>
</dbReference>
<reference evidence="8" key="1">
    <citation type="journal article" date="2020" name="J. Eukaryot. Microbiol.">
        <title>De novo Sequencing, Assembly and Annotation of the Transcriptome for the Free-Living Testate Amoeba Arcella intermedia.</title>
        <authorList>
            <person name="Ribeiro G.M."/>
            <person name="Porfirio-Sousa A.L."/>
            <person name="Maurer-Alcala X.X."/>
            <person name="Katz L.A."/>
            <person name="Lahr D.J.G."/>
        </authorList>
    </citation>
    <scope>NUCLEOTIDE SEQUENCE</scope>
</reference>
<organism evidence="8">
    <name type="scientific">Arcella intermedia</name>
    <dbReference type="NCBI Taxonomy" id="1963864"/>
    <lineage>
        <taxon>Eukaryota</taxon>
        <taxon>Amoebozoa</taxon>
        <taxon>Tubulinea</taxon>
        <taxon>Elardia</taxon>
        <taxon>Arcellinida</taxon>
        <taxon>Sphaerothecina</taxon>
        <taxon>Arcellidae</taxon>
        <taxon>Arcella</taxon>
    </lineage>
</organism>
<dbReference type="SUPFAM" id="SSF103473">
    <property type="entry name" value="MFS general substrate transporter"/>
    <property type="match status" value="1"/>
</dbReference>
<dbReference type="EMBL" id="GIBP01003089">
    <property type="protein sequence ID" value="NDV32058.1"/>
    <property type="molecule type" value="Transcribed_RNA"/>
</dbReference>
<dbReference type="InterPro" id="IPR002259">
    <property type="entry name" value="Eqnu_transpt"/>
</dbReference>
<evidence type="ECO:0000256" key="3">
    <source>
        <dbReference type="ARBA" id="ARBA00022448"/>
    </source>
</evidence>
<evidence type="ECO:0000256" key="7">
    <source>
        <dbReference type="SAM" id="Phobius"/>
    </source>
</evidence>
<dbReference type="PRINTS" id="PR01130">
    <property type="entry name" value="DERENTRNSPRT"/>
</dbReference>
<evidence type="ECO:0000256" key="2">
    <source>
        <dbReference type="ARBA" id="ARBA00007965"/>
    </source>
</evidence>
<dbReference type="InterPro" id="IPR036259">
    <property type="entry name" value="MFS_trans_sf"/>
</dbReference>